<dbReference type="PROSITE" id="PS51354">
    <property type="entry name" value="GLUTAREDOXIN_2"/>
    <property type="match status" value="1"/>
</dbReference>
<evidence type="ECO:0000256" key="2">
    <source>
        <dbReference type="SAM" id="Phobius"/>
    </source>
</evidence>
<accession>A0A854QJK4</accession>
<dbReference type="GO" id="GO:0016740">
    <property type="term" value="F:transferase activity"/>
    <property type="evidence" value="ECO:0007669"/>
    <property type="project" value="UniProtKB-KW"/>
</dbReference>
<feature type="compositionally biased region" description="Low complexity" evidence="1">
    <location>
        <begin position="18"/>
        <end position="37"/>
    </location>
</feature>
<protein>
    <submittedName>
        <fullName evidence="3">Glutathione transferase</fullName>
    </submittedName>
</protein>
<name>A0A854QJK4_CRYNE</name>
<organism evidence="3 4">
    <name type="scientific">Cryptococcus neoformans Tu259-1</name>
    <dbReference type="NCBI Taxonomy" id="1230072"/>
    <lineage>
        <taxon>Eukaryota</taxon>
        <taxon>Fungi</taxon>
        <taxon>Dikarya</taxon>
        <taxon>Basidiomycota</taxon>
        <taxon>Agaricomycotina</taxon>
        <taxon>Tremellomycetes</taxon>
        <taxon>Tremellales</taxon>
        <taxon>Cryptococcaceae</taxon>
        <taxon>Cryptococcus</taxon>
        <taxon>Cryptococcus neoformans species complex</taxon>
    </lineage>
</organism>
<keyword evidence="2" id="KW-0812">Transmembrane</keyword>
<keyword evidence="2" id="KW-1133">Transmembrane helix</keyword>
<gene>
    <name evidence="3" type="ORF">C361_01230</name>
</gene>
<dbReference type="Gene3D" id="3.40.30.10">
    <property type="entry name" value="Glutaredoxin"/>
    <property type="match status" value="1"/>
</dbReference>
<dbReference type="OrthoDB" id="423313at2759"/>
<keyword evidence="2" id="KW-0472">Membrane</keyword>
<reference evidence="3 4" key="1">
    <citation type="submission" date="2017-06" db="EMBL/GenBank/DDBJ databases">
        <title>Global population genomics of the pathogenic fungus Cryptococcus neoformans var. grubii.</title>
        <authorList>
            <person name="Cuomo C."/>
            <person name="Litvintseva A."/>
            <person name="Chen Y."/>
            <person name="Young S."/>
            <person name="Zeng Q."/>
            <person name="Chapman S."/>
            <person name="Gujja S."/>
            <person name="Saif S."/>
            <person name="Birren B."/>
        </authorList>
    </citation>
    <scope>NUCLEOTIDE SEQUENCE [LARGE SCALE GENOMIC DNA]</scope>
    <source>
        <strain evidence="3 4">Tu259-1</strain>
    </source>
</reference>
<feature type="region of interest" description="Disordered" evidence="1">
    <location>
        <begin position="1"/>
        <end position="92"/>
    </location>
</feature>
<evidence type="ECO:0000256" key="1">
    <source>
        <dbReference type="SAM" id="MobiDB-lite"/>
    </source>
</evidence>
<evidence type="ECO:0000313" key="4">
    <source>
        <dbReference type="Proteomes" id="UP000199727"/>
    </source>
</evidence>
<dbReference type="SUPFAM" id="SSF52833">
    <property type="entry name" value="Thioredoxin-like"/>
    <property type="match status" value="1"/>
</dbReference>
<comment type="caution">
    <text evidence="3">The sequence shown here is derived from an EMBL/GenBank/DDBJ whole genome shotgun (WGS) entry which is preliminary data.</text>
</comment>
<evidence type="ECO:0000313" key="3">
    <source>
        <dbReference type="EMBL" id="OXG26471.1"/>
    </source>
</evidence>
<proteinExistence type="predicted"/>
<dbReference type="Proteomes" id="UP000199727">
    <property type="component" value="Unassembled WGS sequence"/>
</dbReference>
<dbReference type="InterPro" id="IPR036249">
    <property type="entry name" value="Thioredoxin-like_sf"/>
</dbReference>
<sequence>MPNHNHHSPNDTTPLPTSSVSFSDKSDYSPTSSVTSSEVRLSDQLPSPKFATSRGLSLLPPSHPLRAQLCTQVEGERSPPRTPKGHPMDQPPKSYFPFPSSKAAKHRSQGITNPYGSDNPSYPIGITYLLRIPRRLRPYLLIAFCLFTFGFILVNKAVSASQSTSAIAIQKQFSHSAHKYIPIESLHGIDDGSSHLLSSQQATDASVVDVDAQATKDHAEIFRFESVEEELAALISFVTSTTSNVIPQVDPSVPLDPSVILDFDPLHPNARDDLHLLQTEINALYPLVLFGRMRDPHHREIKRLLSEVKITPAPLIVEVDQRKDRNVFIPTVARLLGDELPVITLQGKRLGGYKEIMAMHEAGTLNDRLQKGGAVLVREIKKKMKGIKEQERIENERVLGPAPVVGDEQAEE</sequence>
<dbReference type="AlphaFoldDB" id="A0A854QJK4"/>
<dbReference type="EMBL" id="AMKT01000024">
    <property type="protein sequence ID" value="OXG26471.1"/>
    <property type="molecule type" value="Genomic_DNA"/>
</dbReference>
<feature type="transmembrane region" description="Helical" evidence="2">
    <location>
        <begin position="139"/>
        <end position="158"/>
    </location>
</feature>
<keyword evidence="3" id="KW-0808">Transferase</keyword>